<evidence type="ECO:0000259" key="6">
    <source>
        <dbReference type="PROSITE" id="PS50888"/>
    </source>
</evidence>
<evidence type="ECO:0000256" key="3">
    <source>
        <dbReference type="ARBA" id="ARBA00023163"/>
    </source>
</evidence>
<dbReference type="PANTHER" id="PTHR13935">
    <property type="entry name" value="ACHAETE-SCUTE TRANSCRIPTION FACTOR-RELATED"/>
    <property type="match status" value="1"/>
</dbReference>
<keyword evidence="8" id="KW-1185">Reference proteome</keyword>
<sequence>MENNSFSMFRFQEDDDVSATGCPDFTVSSWDVGMNPMISYPGFPQASQGLGNIGYNNSNSSSKGKQPKQYQEAVSEGGTSNQEAQKKKMHRDIERQRRHEMSTLYASLRSVLPPQFLKGKRSICDQLDEAKKYIGCVQDNIRELGTKRDNIKIMSRADLQESGPGGFISSQLTRPVFVTVQPCCVGVEVLIRCDSMPEGFSFPVSKILKLLLEEGLGPVSCNSTNCDESLNYVIQSEVLDNHNPSVDLQVLQRKLNVMVTNLIDKNV</sequence>
<proteinExistence type="predicted"/>
<dbReference type="GO" id="GO:0090575">
    <property type="term" value="C:RNA polymerase II transcription regulator complex"/>
    <property type="evidence" value="ECO:0007669"/>
    <property type="project" value="TreeGrafter"/>
</dbReference>
<keyword evidence="4" id="KW-0539">Nucleus</keyword>
<feature type="region of interest" description="Disordered" evidence="5">
    <location>
        <begin position="51"/>
        <end position="94"/>
    </location>
</feature>
<dbReference type="EMBL" id="CACSLK010003813">
    <property type="protein sequence ID" value="CAA0809504.1"/>
    <property type="molecule type" value="Genomic_DNA"/>
</dbReference>
<protein>
    <submittedName>
        <fullName evidence="7">Transcription factor bHLH36</fullName>
    </submittedName>
</protein>
<dbReference type="SUPFAM" id="SSF47459">
    <property type="entry name" value="HLH, helix-loop-helix DNA-binding domain"/>
    <property type="match status" value="1"/>
</dbReference>
<accession>A0A9N7ML88</accession>
<organism evidence="7 8">
    <name type="scientific">Striga hermonthica</name>
    <name type="common">Purple witchweed</name>
    <name type="synonym">Buchnera hermonthica</name>
    <dbReference type="NCBI Taxonomy" id="68872"/>
    <lineage>
        <taxon>Eukaryota</taxon>
        <taxon>Viridiplantae</taxon>
        <taxon>Streptophyta</taxon>
        <taxon>Embryophyta</taxon>
        <taxon>Tracheophyta</taxon>
        <taxon>Spermatophyta</taxon>
        <taxon>Magnoliopsida</taxon>
        <taxon>eudicotyledons</taxon>
        <taxon>Gunneridae</taxon>
        <taxon>Pentapetalae</taxon>
        <taxon>asterids</taxon>
        <taxon>lamiids</taxon>
        <taxon>Lamiales</taxon>
        <taxon>Orobanchaceae</taxon>
        <taxon>Buchnereae</taxon>
        <taxon>Striga</taxon>
    </lineage>
</organism>
<dbReference type="Proteomes" id="UP001153555">
    <property type="component" value="Unassembled WGS sequence"/>
</dbReference>
<dbReference type="OrthoDB" id="907966at2759"/>
<dbReference type="InterPro" id="IPR011598">
    <property type="entry name" value="bHLH_dom"/>
</dbReference>
<feature type="domain" description="BHLH" evidence="6">
    <location>
        <begin position="85"/>
        <end position="137"/>
    </location>
</feature>
<keyword evidence="2" id="KW-0805">Transcription regulation</keyword>
<gene>
    <name evidence="7" type="ORF">SHERM_11512</name>
</gene>
<dbReference type="PROSITE" id="PS50888">
    <property type="entry name" value="BHLH"/>
    <property type="match status" value="1"/>
</dbReference>
<evidence type="ECO:0000256" key="4">
    <source>
        <dbReference type="ARBA" id="ARBA00023242"/>
    </source>
</evidence>
<dbReference type="InterPro" id="IPR036638">
    <property type="entry name" value="HLH_DNA-bd_sf"/>
</dbReference>
<dbReference type="CDD" id="cd18914">
    <property type="entry name" value="bHLH_AtORG2_like"/>
    <property type="match status" value="1"/>
</dbReference>
<dbReference type="AlphaFoldDB" id="A0A9N7ML88"/>
<keyword evidence="3" id="KW-0804">Transcription</keyword>
<dbReference type="Gene3D" id="4.10.280.10">
    <property type="entry name" value="Helix-loop-helix DNA-binding domain"/>
    <property type="match status" value="1"/>
</dbReference>
<dbReference type="GO" id="GO:0046983">
    <property type="term" value="F:protein dimerization activity"/>
    <property type="evidence" value="ECO:0007669"/>
    <property type="project" value="InterPro"/>
</dbReference>
<dbReference type="GO" id="GO:0000977">
    <property type="term" value="F:RNA polymerase II transcription regulatory region sequence-specific DNA binding"/>
    <property type="evidence" value="ECO:0007669"/>
    <property type="project" value="TreeGrafter"/>
</dbReference>
<dbReference type="GO" id="GO:0000981">
    <property type="term" value="F:DNA-binding transcription factor activity, RNA polymerase II-specific"/>
    <property type="evidence" value="ECO:0007669"/>
    <property type="project" value="TreeGrafter"/>
</dbReference>
<evidence type="ECO:0000256" key="5">
    <source>
        <dbReference type="SAM" id="MobiDB-lite"/>
    </source>
</evidence>
<evidence type="ECO:0000256" key="2">
    <source>
        <dbReference type="ARBA" id="ARBA00023015"/>
    </source>
</evidence>
<feature type="compositionally biased region" description="Low complexity" evidence="5">
    <location>
        <begin position="51"/>
        <end position="64"/>
    </location>
</feature>
<dbReference type="PANTHER" id="PTHR13935:SF155">
    <property type="entry name" value="TRANSCRIPTION FACTOR BHLH120-LIKE"/>
    <property type="match status" value="1"/>
</dbReference>
<dbReference type="Pfam" id="PF00010">
    <property type="entry name" value="HLH"/>
    <property type="match status" value="1"/>
</dbReference>
<dbReference type="InterPro" id="IPR015660">
    <property type="entry name" value="MASH1/Ascl1a-like"/>
</dbReference>
<evidence type="ECO:0000313" key="7">
    <source>
        <dbReference type="EMBL" id="CAA0809504.1"/>
    </source>
</evidence>
<comment type="caution">
    <text evidence="7">The sequence shown here is derived from an EMBL/GenBank/DDBJ whole genome shotgun (WGS) entry which is preliminary data.</text>
</comment>
<evidence type="ECO:0000313" key="8">
    <source>
        <dbReference type="Proteomes" id="UP001153555"/>
    </source>
</evidence>
<evidence type="ECO:0000256" key="1">
    <source>
        <dbReference type="ARBA" id="ARBA00004123"/>
    </source>
</evidence>
<reference evidence="7" key="1">
    <citation type="submission" date="2019-12" db="EMBL/GenBank/DDBJ databases">
        <authorList>
            <person name="Scholes J."/>
        </authorList>
    </citation>
    <scope>NUCLEOTIDE SEQUENCE</scope>
</reference>
<name>A0A9N7ML88_STRHE</name>
<comment type="subcellular location">
    <subcellularLocation>
        <location evidence="1">Nucleus</location>
    </subcellularLocation>
</comment>